<keyword evidence="2 3" id="KW-0378">Hydrolase</keyword>
<reference evidence="5 6" key="1">
    <citation type="submission" date="2024-06" db="EMBL/GenBank/DDBJ databases">
        <title>Genomic Encyclopedia of Type Strains, Phase IV (KMG-IV): sequencing the most valuable type-strain genomes for metagenomic binning, comparative biology and taxonomic classification.</title>
        <authorList>
            <person name="Goeker M."/>
        </authorList>
    </citation>
    <scope>NUCLEOTIDE SEQUENCE [LARGE SCALE GENOMIC DNA]</scope>
    <source>
        <strain evidence="5 6">DSM 28303</strain>
    </source>
</reference>
<evidence type="ECO:0000313" key="5">
    <source>
        <dbReference type="EMBL" id="MET3558096.1"/>
    </source>
</evidence>
<evidence type="ECO:0000256" key="3">
    <source>
        <dbReference type="RuleBase" id="RU003476"/>
    </source>
</evidence>
<dbReference type="PANTHER" id="PTHR43046">
    <property type="entry name" value="GDP-MANNOSE MANNOSYL HYDROLASE"/>
    <property type="match status" value="1"/>
</dbReference>
<dbReference type="PROSITE" id="PS00893">
    <property type="entry name" value="NUDIX_BOX"/>
    <property type="match status" value="1"/>
</dbReference>
<dbReference type="Gene3D" id="3.90.79.10">
    <property type="entry name" value="Nucleoside Triphosphate Pyrophosphohydrolase"/>
    <property type="match status" value="1"/>
</dbReference>
<proteinExistence type="inferred from homology"/>
<protein>
    <submittedName>
        <fullName evidence="5">8-oxo-dGTP diphosphatase</fullName>
        <ecNumber evidence="5">3.6.1.55</ecNumber>
    </submittedName>
</protein>
<evidence type="ECO:0000256" key="2">
    <source>
        <dbReference type="ARBA" id="ARBA00022801"/>
    </source>
</evidence>
<dbReference type="Proteomes" id="UP001549122">
    <property type="component" value="Unassembled WGS sequence"/>
</dbReference>
<evidence type="ECO:0000259" key="4">
    <source>
        <dbReference type="PROSITE" id="PS51462"/>
    </source>
</evidence>
<evidence type="ECO:0000256" key="1">
    <source>
        <dbReference type="ARBA" id="ARBA00001946"/>
    </source>
</evidence>
<comment type="similarity">
    <text evidence="3">Belongs to the Nudix hydrolase family.</text>
</comment>
<dbReference type="InterPro" id="IPR000086">
    <property type="entry name" value="NUDIX_hydrolase_dom"/>
</dbReference>
<dbReference type="SUPFAM" id="SSF55811">
    <property type="entry name" value="Nudix"/>
    <property type="match status" value="1"/>
</dbReference>
<gene>
    <name evidence="5" type="ORF">ABID29_001211</name>
</gene>
<dbReference type="PANTHER" id="PTHR43046:SF14">
    <property type="entry name" value="MUTT_NUDIX FAMILY PROTEIN"/>
    <property type="match status" value="1"/>
</dbReference>
<accession>A0ABV2FHS7</accession>
<evidence type="ECO:0000313" key="6">
    <source>
        <dbReference type="Proteomes" id="UP001549122"/>
    </source>
</evidence>
<organism evidence="5 6">
    <name type="scientific">Streptococcus rupicaprae</name>
    <dbReference type="NCBI Taxonomy" id="759619"/>
    <lineage>
        <taxon>Bacteria</taxon>
        <taxon>Bacillati</taxon>
        <taxon>Bacillota</taxon>
        <taxon>Bacilli</taxon>
        <taxon>Lactobacillales</taxon>
        <taxon>Streptococcaceae</taxon>
        <taxon>Streptococcus</taxon>
    </lineage>
</organism>
<dbReference type="EMBL" id="JBEPLO010000011">
    <property type="protein sequence ID" value="MET3558096.1"/>
    <property type="molecule type" value="Genomic_DNA"/>
</dbReference>
<name>A0ABV2FHS7_9STRE</name>
<feature type="domain" description="Nudix hydrolase" evidence="4">
    <location>
        <begin position="1"/>
        <end position="140"/>
    </location>
</feature>
<dbReference type="InterPro" id="IPR020476">
    <property type="entry name" value="Nudix_hydrolase"/>
</dbReference>
<dbReference type="EC" id="3.6.1.55" evidence="5"/>
<dbReference type="PROSITE" id="PS51462">
    <property type="entry name" value="NUDIX"/>
    <property type="match status" value="1"/>
</dbReference>
<comment type="caution">
    <text evidence="5">The sequence shown here is derived from an EMBL/GenBank/DDBJ whole genome shotgun (WGS) entry which is preliminary data.</text>
</comment>
<comment type="cofactor">
    <cofactor evidence="1">
        <name>Mg(2+)</name>
        <dbReference type="ChEBI" id="CHEBI:18420"/>
    </cofactor>
</comment>
<dbReference type="Pfam" id="PF00293">
    <property type="entry name" value="NUDIX"/>
    <property type="match status" value="1"/>
</dbReference>
<dbReference type="PRINTS" id="PR00502">
    <property type="entry name" value="NUDIXFAMILY"/>
</dbReference>
<dbReference type="GO" id="GO:0035539">
    <property type="term" value="F:8-oxo-7,8-dihydrodeoxyguanosine triphosphate pyrophosphatase activity"/>
    <property type="evidence" value="ECO:0007669"/>
    <property type="project" value="UniProtKB-EC"/>
</dbReference>
<dbReference type="InterPro" id="IPR020084">
    <property type="entry name" value="NUDIX_hydrolase_CS"/>
</dbReference>
<dbReference type="CDD" id="cd02883">
    <property type="entry name" value="NUDIX_Hydrolase"/>
    <property type="match status" value="1"/>
</dbReference>
<keyword evidence="6" id="KW-1185">Reference proteome</keyword>
<dbReference type="RefSeq" id="WP_354365118.1">
    <property type="nucleotide sequence ID" value="NZ_JBEPLO010000011.1"/>
</dbReference>
<dbReference type="InterPro" id="IPR015797">
    <property type="entry name" value="NUDIX_hydrolase-like_dom_sf"/>
</dbReference>
<sequence>MSVKLIAHVLLTYQGKYLLIKRSRIKRGQANVYPNYWDIPGGSVEFGELPRDAAVREVREETGLIISDEGLSLIHEDSQFDTHKQTVFTRLVYRYGLLETPETIVLDPEEHVDDCWLDCHQAQKLQLVPYLKDILEIKART</sequence>